<dbReference type="EMBL" id="CABIJS010000333">
    <property type="protein sequence ID" value="VUZ49365.1"/>
    <property type="molecule type" value="Genomic_DNA"/>
</dbReference>
<evidence type="ECO:0000259" key="2">
    <source>
        <dbReference type="Pfam" id="PF15361"/>
    </source>
</evidence>
<name>A0A564YQ64_HYMDI</name>
<organism evidence="3 4">
    <name type="scientific">Hymenolepis diminuta</name>
    <name type="common">Rat tapeworm</name>
    <dbReference type="NCBI Taxonomy" id="6216"/>
    <lineage>
        <taxon>Eukaryota</taxon>
        <taxon>Metazoa</taxon>
        <taxon>Spiralia</taxon>
        <taxon>Lophotrochozoa</taxon>
        <taxon>Platyhelminthes</taxon>
        <taxon>Cestoda</taxon>
        <taxon>Eucestoda</taxon>
        <taxon>Cyclophyllidea</taxon>
        <taxon>Hymenolepididae</taxon>
        <taxon>Hymenolepis</taxon>
    </lineage>
</organism>
<evidence type="ECO:0000313" key="4">
    <source>
        <dbReference type="Proteomes" id="UP000321570"/>
    </source>
</evidence>
<evidence type="ECO:0000313" key="3">
    <source>
        <dbReference type="EMBL" id="VUZ49365.1"/>
    </source>
</evidence>
<gene>
    <name evidence="3" type="ORF">WMSIL1_LOCUS8422</name>
</gene>
<keyword evidence="1" id="KW-1133">Transmembrane helix</keyword>
<dbReference type="Proteomes" id="UP000321570">
    <property type="component" value="Unassembled WGS sequence"/>
</dbReference>
<proteinExistence type="predicted"/>
<keyword evidence="4" id="KW-1185">Reference proteome</keyword>
<sequence length="193" mass="22389">MLSTGAYVLISSMSFIVFCSSYVFIIQPMVFYLFGFRKSGEEKVPTSEQLKYQDDYAPPHKESDSGIIAAILPLYAFGIFVYFAYIIFKLTSNRRNVTPQNKEGYLKDYYRNFRYVPEKGKFQMDSDCSDDEKDNGLRNFRPEYDIGWSPAPDNQDQTPDIYRSIAGLPKDLEYLLKKADDENLESWIVFGSR</sequence>
<dbReference type="AlphaFoldDB" id="A0A564YQ64"/>
<feature type="domain" description="Resistance to inhibitors of cholinesterase protein 3 N-terminal" evidence="2">
    <location>
        <begin position="49"/>
        <end position="98"/>
    </location>
</feature>
<keyword evidence="1" id="KW-0472">Membrane</keyword>
<feature type="transmembrane region" description="Helical" evidence="1">
    <location>
        <begin position="7"/>
        <end position="34"/>
    </location>
</feature>
<dbReference type="InterPro" id="IPR032763">
    <property type="entry name" value="RIC3_N"/>
</dbReference>
<accession>A0A564YQ64</accession>
<reference evidence="3 4" key="1">
    <citation type="submission" date="2019-07" db="EMBL/GenBank/DDBJ databases">
        <authorList>
            <person name="Jastrzebski P J."/>
            <person name="Paukszto L."/>
            <person name="Jastrzebski P J."/>
        </authorList>
    </citation>
    <scope>NUCLEOTIDE SEQUENCE [LARGE SCALE GENOMIC DNA]</scope>
    <source>
        <strain evidence="3 4">WMS-il1</strain>
    </source>
</reference>
<keyword evidence="1" id="KW-0812">Transmembrane</keyword>
<protein>
    <recommendedName>
        <fullName evidence="2">Resistance to inhibitors of cholinesterase protein 3 N-terminal domain-containing protein</fullName>
    </recommendedName>
</protein>
<evidence type="ECO:0000256" key="1">
    <source>
        <dbReference type="SAM" id="Phobius"/>
    </source>
</evidence>
<dbReference type="Pfam" id="PF15361">
    <property type="entry name" value="RIC3"/>
    <property type="match status" value="1"/>
</dbReference>
<feature type="transmembrane region" description="Helical" evidence="1">
    <location>
        <begin position="67"/>
        <end position="88"/>
    </location>
</feature>